<evidence type="ECO:0000256" key="4">
    <source>
        <dbReference type="SAM" id="Coils"/>
    </source>
</evidence>
<dbReference type="Proteomes" id="UP000323011">
    <property type="component" value="Unassembled WGS sequence"/>
</dbReference>
<dbReference type="InterPro" id="IPR045853">
    <property type="entry name" value="Pep_chain_release_fac_I_sf"/>
</dbReference>
<keyword evidence="2" id="KW-0488">Methylation</keyword>
<feature type="region of interest" description="Disordered" evidence="5">
    <location>
        <begin position="1"/>
        <end position="28"/>
    </location>
</feature>
<dbReference type="FunFam" id="3.30.160.20:FF:000004">
    <property type="entry name" value="Peptide chain release factor 1"/>
    <property type="match status" value="1"/>
</dbReference>
<dbReference type="Gene3D" id="3.30.160.20">
    <property type="match status" value="1"/>
</dbReference>
<dbReference type="InterPro" id="IPR004373">
    <property type="entry name" value="RF-1"/>
</dbReference>
<proteinExistence type="inferred from homology"/>
<gene>
    <name evidence="7" type="ORF">FNF29_07033</name>
</gene>
<sequence>MADAFAGSGQREGGREEEASSDEPTLKDFPLDGATRFLASRKWCADPEQVVELATELLQLAERGHPVNELLAQAVVMLPDKYRHKCPPKALSSAAEAGIKAFGRVNTDKLKVVRIQWRLPQSHAEPGAASGGLTTEAARKITDKIFLLLRIKNKYEGAWRHEVAHERHTLEVDAQYFDEELRARHSELSDMFAEGKVAPSAMAKLSRELNFVSRVVETADALAAAEEELRDLRAMIDEFSGQSGSEAAEMVSMAKDDAGPVAERAAELDEALADLLAPRDEADDRDAIVEVRAGAGGDEAALFVGDMAGMYSAFAARKGWTWEVIEESQAPSGGFKEVSATVAGAGAYGALKWERGTHRVQRVPATESAGRVHTSTITVAVMPQADEVDIDIRPSDIRIDTYRASGAGGQHVNTTDSAVRLTHIPTNTVVTCQNERSQHQNKAMAMKVLYSRIFETAREKEAEAQAASRRSQIGTGERSERIRTYNWNQDRVTDHRVGLTKHGITDMLQGRLLDEFAEALAAEHRKQEMAGAAP</sequence>
<dbReference type="SUPFAM" id="SSF75620">
    <property type="entry name" value="Release factor"/>
    <property type="match status" value="1"/>
</dbReference>
<dbReference type="Gene3D" id="3.30.70.1660">
    <property type="match status" value="1"/>
</dbReference>
<dbReference type="SMART" id="SM00937">
    <property type="entry name" value="PCRF"/>
    <property type="match status" value="1"/>
</dbReference>
<dbReference type="AlphaFoldDB" id="A0A5A8C5F4"/>
<evidence type="ECO:0000259" key="6">
    <source>
        <dbReference type="PROSITE" id="PS00745"/>
    </source>
</evidence>
<dbReference type="GO" id="GO:0016149">
    <property type="term" value="F:translation release factor activity, codon specific"/>
    <property type="evidence" value="ECO:0007669"/>
    <property type="project" value="InterPro"/>
</dbReference>
<evidence type="ECO:0000313" key="8">
    <source>
        <dbReference type="Proteomes" id="UP000323011"/>
    </source>
</evidence>
<evidence type="ECO:0000256" key="5">
    <source>
        <dbReference type="SAM" id="MobiDB-lite"/>
    </source>
</evidence>
<evidence type="ECO:0000313" key="7">
    <source>
        <dbReference type="EMBL" id="KAA0147944.1"/>
    </source>
</evidence>
<organism evidence="7 8">
    <name type="scientific">Cafeteria roenbergensis</name>
    <name type="common">Marine flagellate</name>
    <dbReference type="NCBI Taxonomy" id="33653"/>
    <lineage>
        <taxon>Eukaryota</taxon>
        <taxon>Sar</taxon>
        <taxon>Stramenopiles</taxon>
        <taxon>Bigyra</taxon>
        <taxon>Opalozoa</taxon>
        <taxon>Bicosoecida</taxon>
        <taxon>Cafeteriaceae</taxon>
        <taxon>Cafeteria</taxon>
    </lineage>
</organism>
<reference evidence="7 8" key="1">
    <citation type="submission" date="2019-07" db="EMBL/GenBank/DDBJ databases">
        <title>Genomes of Cafeteria roenbergensis.</title>
        <authorList>
            <person name="Fischer M.G."/>
            <person name="Hackl T."/>
            <person name="Roman M."/>
        </authorList>
    </citation>
    <scope>NUCLEOTIDE SEQUENCE [LARGE SCALE GENOMIC DNA]</scope>
    <source>
        <strain evidence="7 8">BVI</strain>
    </source>
</reference>
<comment type="caution">
    <text evidence="7">The sequence shown here is derived from an EMBL/GenBank/DDBJ whole genome shotgun (WGS) entry which is preliminary data.</text>
</comment>
<comment type="similarity">
    <text evidence="1">Belongs to the prokaryotic/mitochondrial release factor family.</text>
</comment>
<dbReference type="PROSITE" id="PS00745">
    <property type="entry name" value="RF_PROK_I"/>
    <property type="match status" value="1"/>
</dbReference>
<dbReference type="NCBIfam" id="TIGR00019">
    <property type="entry name" value="prfA"/>
    <property type="match status" value="1"/>
</dbReference>
<dbReference type="Gene3D" id="6.10.140.1950">
    <property type="match status" value="1"/>
</dbReference>
<dbReference type="InterPro" id="IPR050057">
    <property type="entry name" value="Prokaryotic/Mito_RF"/>
</dbReference>
<accession>A0A5A8C5F4</accession>
<protein>
    <recommendedName>
        <fullName evidence="6">Prokaryotic-type class I peptide chain release factors domain-containing protein</fullName>
    </recommendedName>
</protein>
<feature type="coiled-coil region" evidence="4">
    <location>
        <begin position="215"/>
        <end position="242"/>
    </location>
</feature>
<dbReference type="NCBIfam" id="NF001859">
    <property type="entry name" value="PRK00591.1"/>
    <property type="match status" value="1"/>
</dbReference>
<keyword evidence="3" id="KW-0648">Protein biosynthesis</keyword>
<name>A0A5A8C5F4_CAFRO</name>
<evidence type="ECO:0000256" key="3">
    <source>
        <dbReference type="ARBA" id="ARBA00022917"/>
    </source>
</evidence>
<evidence type="ECO:0000256" key="2">
    <source>
        <dbReference type="ARBA" id="ARBA00022481"/>
    </source>
</evidence>
<keyword evidence="8" id="KW-1185">Reference proteome</keyword>
<dbReference type="FunFam" id="3.30.70.1660:FF:000002">
    <property type="entry name" value="Peptide chain release factor 1"/>
    <property type="match status" value="1"/>
</dbReference>
<dbReference type="Pfam" id="PF03462">
    <property type="entry name" value="PCRF"/>
    <property type="match status" value="1"/>
</dbReference>
<dbReference type="GO" id="GO:0005737">
    <property type="term" value="C:cytoplasm"/>
    <property type="evidence" value="ECO:0007669"/>
    <property type="project" value="UniProtKB-ARBA"/>
</dbReference>
<dbReference type="InterPro" id="IPR000352">
    <property type="entry name" value="Pep_chain_release_fac_I"/>
</dbReference>
<dbReference type="InterPro" id="IPR005139">
    <property type="entry name" value="PCRF"/>
</dbReference>
<dbReference type="EMBL" id="VLTN01000059">
    <property type="protein sequence ID" value="KAA0147944.1"/>
    <property type="molecule type" value="Genomic_DNA"/>
</dbReference>
<dbReference type="OMA" id="HERHTLE"/>
<dbReference type="PANTHER" id="PTHR43804:SF7">
    <property type="entry name" value="LD18447P"/>
    <property type="match status" value="1"/>
</dbReference>
<feature type="compositionally biased region" description="Basic and acidic residues" evidence="5">
    <location>
        <begin position="12"/>
        <end position="28"/>
    </location>
</feature>
<dbReference type="PANTHER" id="PTHR43804">
    <property type="entry name" value="LD18447P"/>
    <property type="match status" value="1"/>
</dbReference>
<evidence type="ECO:0000256" key="1">
    <source>
        <dbReference type="ARBA" id="ARBA00010835"/>
    </source>
</evidence>
<keyword evidence="4" id="KW-0175">Coiled coil</keyword>
<feature type="domain" description="Prokaryotic-type class I peptide chain release factors" evidence="6">
    <location>
        <begin position="403"/>
        <end position="419"/>
    </location>
</feature>
<dbReference type="Pfam" id="PF00472">
    <property type="entry name" value="RF-1"/>
    <property type="match status" value="1"/>
</dbReference>